<comment type="pathway">
    <text evidence="1">Lipid metabolism; fatty acid biosynthesis.</text>
</comment>
<evidence type="ECO:0000256" key="1">
    <source>
        <dbReference type="ARBA" id="ARBA00005194"/>
    </source>
</evidence>
<evidence type="ECO:0000256" key="4">
    <source>
        <dbReference type="RuleBase" id="RU003694"/>
    </source>
</evidence>
<protein>
    <recommendedName>
        <fullName evidence="5">Ketosynthase family 3 (KS3) domain-containing protein</fullName>
    </recommendedName>
</protein>
<dbReference type="InterPro" id="IPR016039">
    <property type="entry name" value="Thiolase-like"/>
</dbReference>
<dbReference type="OrthoDB" id="9808669at2"/>
<dbReference type="InterPro" id="IPR014030">
    <property type="entry name" value="Ketoacyl_synth_N"/>
</dbReference>
<organism evidence="6 7">
    <name type="scientific">Nitrincola tibetensis</name>
    <dbReference type="NCBI Taxonomy" id="2219697"/>
    <lineage>
        <taxon>Bacteria</taxon>
        <taxon>Pseudomonadati</taxon>
        <taxon>Pseudomonadota</taxon>
        <taxon>Gammaproteobacteria</taxon>
        <taxon>Oceanospirillales</taxon>
        <taxon>Oceanospirillaceae</taxon>
        <taxon>Nitrincola</taxon>
    </lineage>
</organism>
<evidence type="ECO:0000313" key="6">
    <source>
        <dbReference type="EMBL" id="RAU19179.1"/>
    </source>
</evidence>
<dbReference type="RefSeq" id="WP_112157289.1">
    <property type="nucleotide sequence ID" value="NZ_QKRX01000002.1"/>
</dbReference>
<gene>
    <name evidence="6" type="ORF">DN062_02615</name>
</gene>
<dbReference type="EMBL" id="QKRX01000002">
    <property type="protein sequence ID" value="RAU19179.1"/>
    <property type="molecule type" value="Genomic_DNA"/>
</dbReference>
<name>A0A364NPZ8_9GAMM</name>
<dbReference type="InterPro" id="IPR014031">
    <property type="entry name" value="Ketoacyl_synth_C"/>
</dbReference>
<dbReference type="AlphaFoldDB" id="A0A364NPZ8"/>
<evidence type="ECO:0000313" key="7">
    <source>
        <dbReference type="Proteomes" id="UP000250744"/>
    </source>
</evidence>
<evidence type="ECO:0000256" key="3">
    <source>
        <dbReference type="ARBA" id="ARBA00022679"/>
    </source>
</evidence>
<dbReference type="SMART" id="SM00825">
    <property type="entry name" value="PKS_KS"/>
    <property type="match status" value="1"/>
</dbReference>
<comment type="similarity">
    <text evidence="2 4">Belongs to the thiolase-like superfamily. Beta-ketoacyl-ACP synthases family.</text>
</comment>
<dbReference type="PROSITE" id="PS52004">
    <property type="entry name" value="KS3_2"/>
    <property type="match status" value="1"/>
</dbReference>
<dbReference type="Proteomes" id="UP000250744">
    <property type="component" value="Unassembled WGS sequence"/>
</dbReference>
<keyword evidence="7" id="KW-1185">Reference proteome</keyword>
<dbReference type="PROSITE" id="PS00606">
    <property type="entry name" value="KS3_1"/>
    <property type="match status" value="1"/>
</dbReference>
<dbReference type="InterPro" id="IPR000794">
    <property type="entry name" value="Beta-ketoacyl_synthase"/>
</dbReference>
<dbReference type="SUPFAM" id="SSF53901">
    <property type="entry name" value="Thiolase-like"/>
    <property type="match status" value="2"/>
</dbReference>
<evidence type="ECO:0000259" key="5">
    <source>
        <dbReference type="PROSITE" id="PS52004"/>
    </source>
</evidence>
<evidence type="ECO:0000256" key="2">
    <source>
        <dbReference type="ARBA" id="ARBA00008467"/>
    </source>
</evidence>
<dbReference type="GO" id="GO:0004315">
    <property type="term" value="F:3-oxoacyl-[acyl-carrier-protein] synthase activity"/>
    <property type="evidence" value="ECO:0007669"/>
    <property type="project" value="InterPro"/>
</dbReference>
<dbReference type="InterPro" id="IPR018201">
    <property type="entry name" value="Ketoacyl_synth_AS"/>
</dbReference>
<comment type="caution">
    <text evidence="6">The sequence shown here is derived from an EMBL/GenBank/DDBJ whole genome shotgun (WGS) entry which is preliminary data.</text>
</comment>
<accession>A0A364NPZ8</accession>
<dbReference type="UniPathway" id="UPA00094"/>
<dbReference type="InterPro" id="IPR020841">
    <property type="entry name" value="PKS_Beta-ketoAc_synthase_dom"/>
</dbReference>
<dbReference type="Gene3D" id="3.40.47.10">
    <property type="match status" value="1"/>
</dbReference>
<dbReference type="Pfam" id="PF00109">
    <property type="entry name" value="ketoacyl-synt"/>
    <property type="match status" value="1"/>
</dbReference>
<reference evidence="6 7" key="1">
    <citation type="submission" date="2018-06" db="EMBL/GenBank/DDBJ databases">
        <title>Nitrincola tibetense sp. nov., isolated from Lake XuguoCo on Tibetan Plateau.</title>
        <authorList>
            <person name="Xing P."/>
        </authorList>
    </citation>
    <scope>NUCLEOTIDE SEQUENCE [LARGE SCALE GENOMIC DNA]</scope>
    <source>
        <strain evidence="7">xg18</strain>
    </source>
</reference>
<feature type="domain" description="Ketosynthase family 3 (KS3)" evidence="5">
    <location>
        <begin position="4"/>
        <end position="415"/>
    </location>
</feature>
<dbReference type="GO" id="GO:0006633">
    <property type="term" value="P:fatty acid biosynthetic process"/>
    <property type="evidence" value="ECO:0007669"/>
    <property type="project" value="UniProtKB-UniPathway"/>
</dbReference>
<dbReference type="PANTHER" id="PTHR11712:SF336">
    <property type="entry name" value="3-OXOACYL-[ACYL-CARRIER-PROTEIN] SYNTHASE, MITOCHONDRIAL"/>
    <property type="match status" value="1"/>
</dbReference>
<keyword evidence="3 4" id="KW-0808">Transferase</keyword>
<dbReference type="PANTHER" id="PTHR11712">
    <property type="entry name" value="POLYKETIDE SYNTHASE-RELATED"/>
    <property type="match status" value="1"/>
</dbReference>
<dbReference type="GO" id="GO:0005829">
    <property type="term" value="C:cytosol"/>
    <property type="evidence" value="ECO:0007669"/>
    <property type="project" value="TreeGrafter"/>
</dbReference>
<proteinExistence type="inferred from homology"/>
<sequence length="417" mass="43727">MPYFVPLAIIDYECATALGLTLQDTWQAASTGKSGIVPLTRYDPDLSLLPSADSVRFAGQIPASFETLAGSSAVLERTPDPTAQVLRSVCHRLLQRINPLGSVLNPTRVAVIGGTALTSTITHEAMCGRQQPLMTGLLSRCQNVPLAMVAADWGFTGPQFNVGGACASSGQALLIAGQLLQAGIIDAALVCGFELPLQASNAAGFAWLKAAAVPPQKAEAIDPATLSRPLSADRCGLVMAEGVSALWLTTAALAKNNAWTIKGWLQGGAMNSSARSQTALDEMQVAACMRDALIHSSYSTHDIGIISTHATGTWQGDQVEIKALETVFGEHLKSSPITANKSQLGHSMGAAALISTILALEGMRHSLVLPTLNFNQDKALPIILASQQPLNYVHNTVLVNAFGFGGTHVSLVVSRGE</sequence>
<dbReference type="Pfam" id="PF02801">
    <property type="entry name" value="Ketoacyl-synt_C"/>
    <property type="match status" value="1"/>
</dbReference>